<evidence type="ECO:0000313" key="3">
    <source>
        <dbReference type="Proteomes" id="UP000199300"/>
    </source>
</evidence>
<dbReference type="AlphaFoldDB" id="A0A1H8SSR8"/>
<feature type="transmembrane region" description="Helical" evidence="1">
    <location>
        <begin position="41"/>
        <end position="59"/>
    </location>
</feature>
<name>A0A1H8SSR8_9BACI</name>
<dbReference type="STRING" id="872970.SAMN04488134_11381"/>
<dbReference type="RefSeq" id="WP_091499899.1">
    <property type="nucleotide sequence ID" value="NZ_FODJ01000013.1"/>
</dbReference>
<evidence type="ECO:0000313" key="2">
    <source>
        <dbReference type="EMBL" id="SEO81213.1"/>
    </source>
</evidence>
<keyword evidence="3" id="KW-1185">Reference proteome</keyword>
<protein>
    <submittedName>
        <fullName evidence="2">Uncharacterized membrane protein</fullName>
    </submittedName>
</protein>
<feature type="transmembrane region" description="Helical" evidence="1">
    <location>
        <begin position="17"/>
        <end position="34"/>
    </location>
</feature>
<proteinExistence type="predicted"/>
<gene>
    <name evidence="2" type="ORF">SAMN04488134_11381</name>
</gene>
<keyword evidence="1" id="KW-0812">Transmembrane</keyword>
<feature type="transmembrane region" description="Helical" evidence="1">
    <location>
        <begin position="65"/>
        <end position="88"/>
    </location>
</feature>
<organism evidence="2 3">
    <name type="scientific">Amphibacillus marinus</name>
    <dbReference type="NCBI Taxonomy" id="872970"/>
    <lineage>
        <taxon>Bacteria</taxon>
        <taxon>Bacillati</taxon>
        <taxon>Bacillota</taxon>
        <taxon>Bacilli</taxon>
        <taxon>Bacillales</taxon>
        <taxon>Bacillaceae</taxon>
        <taxon>Amphibacillus</taxon>
    </lineage>
</organism>
<accession>A0A1H8SSR8</accession>
<dbReference type="Proteomes" id="UP000199300">
    <property type="component" value="Unassembled WGS sequence"/>
</dbReference>
<keyword evidence="1" id="KW-0472">Membrane</keyword>
<dbReference type="EMBL" id="FODJ01000013">
    <property type="protein sequence ID" value="SEO81213.1"/>
    <property type="molecule type" value="Genomic_DNA"/>
</dbReference>
<dbReference type="OrthoDB" id="7595353at2"/>
<evidence type="ECO:0000256" key="1">
    <source>
        <dbReference type="SAM" id="Phobius"/>
    </source>
</evidence>
<sequence length="108" mass="12016">MTTERVADEQDFHQNKVMAILAYLLFFIPLIAAKDSVFAKYHANQGLILFIYQALIWTLTQIIPIFGWAVISPIGNLIGLAFLIIGMLNANKGLMKPLPIIGGFNIIN</sequence>
<reference evidence="2 3" key="1">
    <citation type="submission" date="2016-10" db="EMBL/GenBank/DDBJ databases">
        <authorList>
            <person name="de Groot N.N."/>
        </authorList>
    </citation>
    <scope>NUCLEOTIDE SEQUENCE [LARGE SCALE GENOMIC DNA]</scope>
    <source>
        <strain evidence="2 3">CGMCC 1.10434</strain>
    </source>
</reference>
<keyword evidence="1" id="KW-1133">Transmembrane helix</keyword>